<organism evidence="1">
    <name type="scientific">Nesodiprion zhejiangensis nucleopolyhedrovirus</name>
    <dbReference type="NCBI Taxonomy" id="3135970"/>
    <lineage>
        <taxon>Viruses</taxon>
        <taxon>Viruses incertae sedis</taxon>
        <taxon>Naldaviricetes</taxon>
        <taxon>Lefavirales</taxon>
        <taxon>Baculoviridae</taxon>
    </lineage>
</organism>
<protein>
    <submittedName>
        <fullName evidence="1">Occlusion-derived virus envelope/capsid protein 43</fullName>
    </submittedName>
</protein>
<gene>
    <name evidence="1" type="primary">odv-ec43</name>
    <name evidence="1" type="ORF">NezhNPV_ORF68</name>
</gene>
<sequence length="357" mass="41158">MSICSHLDQVIISDEYLFPSKNLIVREAENLPITIPKSTSILCVIVSIEEDIEIIGDVQTGFSETLITTQHDDGVLDNVVVVYLTPIQPITTYGILGTFVFSGFLTNFLYDCKSAFLFKKMISCPVQEPLFYLNAQYHKIDGDNILGSEIDIDRTVVKKFNVCFRKRPIDLYKIVLNVKRLLIILSRYRNSSYILNLNDKNTQDLIKTLKYEQLRRMLKFQQIGGLCGSVQTDEQLSQMKIIQSQLHSHYSDMDNIMKTMKYYQILISQYHIIPEYYKLITTVNEGKYCGISVHCNNFTITSVGVVPSNIDICTIKSNINKFTGTHDFNKYVQDLYEHGIYTSNLNLKIKTNKYYWS</sequence>
<evidence type="ECO:0000313" key="1">
    <source>
        <dbReference type="EMBL" id="WYD57113.1"/>
    </source>
</evidence>
<dbReference type="Pfam" id="PF05054">
    <property type="entry name" value="AcMNPV_Ac109"/>
    <property type="match status" value="2"/>
</dbReference>
<name>A0AAN0N7G2_9BACU</name>
<proteinExistence type="predicted"/>
<dbReference type="InterPro" id="IPR007748">
    <property type="entry name" value="AcMNPV_Orf109"/>
</dbReference>
<reference evidence="1" key="1">
    <citation type="submission" date="2023-10" db="EMBL/GenBank/DDBJ databases">
        <authorList>
            <person name="Wang Q."/>
        </authorList>
    </citation>
    <scope>NUCLEOTIDE SEQUENCE</scope>
    <source>
        <strain evidence="1">BJZYA2014</strain>
    </source>
</reference>
<dbReference type="EMBL" id="OR723730">
    <property type="protein sequence ID" value="WYD57113.1"/>
    <property type="molecule type" value="Genomic_DNA"/>
</dbReference>
<accession>A0AAN0N7G2</accession>